<dbReference type="InParanoid" id="D8SMM1"/>
<dbReference type="InterPro" id="IPR033344">
    <property type="entry name" value="CURT1"/>
</dbReference>
<dbReference type="eggNOG" id="ENOG502SP58">
    <property type="taxonomic scope" value="Eukaryota"/>
</dbReference>
<protein>
    <recommendedName>
        <fullName evidence="4">Cyanobacterial aminoacyl-tRNA synthetase CAAD domain-containing protein</fullName>
    </recommendedName>
</protein>
<dbReference type="GO" id="GO:0009535">
    <property type="term" value="C:chloroplast thylakoid membrane"/>
    <property type="evidence" value="ECO:0000318"/>
    <property type="project" value="GO_Central"/>
</dbReference>
<dbReference type="Proteomes" id="UP000001514">
    <property type="component" value="Unassembled WGS sequence"/>
</dbReference>
<dbReference type="Gramene" id="EFJ14297">
    <property type="protein sequence ID" value="EFJ14297"/>
    <property type="gene ID" value="SELMODRAFT_423707"/>
</dbReference>
<dbReference type="AlphaFoldDB" id="D8SMM1"/>
<evidence type="ECO:0000256" key="1">
    <source>
        <dbReference type="SAM" id="Coils"/>
    </source>
</evidence>
<accession>D8SMM1</accession>
<organism evidence="3">
    <name type="scientific">Selaginella moellendorffii</name>
    <name type="common">Spikemoss</name>
    <dbReference type="NCBI Taxonomy" id="88036"/>
    <lineage>
        <taxon>Eukaryota</taxon>
        <taxon>Viridiplantae</taxon>
        <taxon>Streptophyta</taxon>
        <taxon>Embryophyta</taxon>
        <taxon>Tracheophyta</taxon>
        <taxon>Lycopodiopsida</taxon>
        <taxon>Selaginellales</taxon>
        <taxon>Selaginellaceae</taxon>
        <taxon>Selaginella</taxon>
    </lineage>
</organism>
<feature type="coiled-coil region" evidence="1">
    <location>
        <begin position="198"/>
        <end position="347"/>
    </location>
</feature>
<keyword evidence="3" id="KW-1185">Reference proteome</keyword>
<proteinExistence type="predicted"/>
<reference evidence="2 3" key="1">
    <citation type="journal article" date="2011" name="Science">
        <title>The Selaginella genome identifies genetic changes associated with the evolution of vascular plants.</title>
        <authorList>
            <person name="Banks J.A."/>
            <person name="Nishiyama T."/>
            <person name="Hasebe M."/>
            <person name="Bowman J.L."/>
            <person name="Gribskov M."/>
            <person name="dePamphilis C."/>
            <person name="Albert V.A."/>
            <person name="Aono N."/>
            <person name="Aoyama T."/>
            <person name="Ambrose B.A."/>
            <person name="Ashton N.W."/>
            <person name="Axtell M.J."/>
            <person name="Barker E."/>
            <person name="Barker M.S."/>
            <person name="Bennetzen J.L."/>
            <person name="Bonawitz N.D."/>
            <person name="Chapple C."/>
            <person name="Cheng C."/>
            <person name="Correa L.G."/>
            <person name="Dacre M."/>
            <person name="DeBarry J."/>
            <person name="Dreyer I."/>
            <person name="Elias M."/>
            <person name="Engstrom E.M."/>
            <person name="Estelle M."/>
            <person name="Feng L."/>
            <person name="Finet C."/>
            <person name="Floyd S.K."/>
            <person name="Frommer W.B."/>
            <person name="Fujita T."/>
            <person name="Gramzow L."/>
            <person name="Gutensohn M."/>
            <person name="Harholt J."/>
            <person name="Hattori M."/>
            <person name="Heyl A."/>
            <person name="Hirai T."/>
            <person name="Hiwatashi Y."/>
            <person name="Ishikawa M."/>
            <person name="Iwata M."/>
            <person name="Karol K.G."/>
            <person name="Koehler B."/>
            <person name="Kolukisaoglu U."/>
            <person name="Kubo M."/>
            <person name="Kurata T."/>
            <person name="Lalonde S."/>
            <person name="Li K."/>
            <person name="Li Y."/>
            <person name="Litt A."/>
            <person name="Lyons E."/>
            <person name="Manning G."/>
            <person name="Maruyama T."/>
            <person name="Michael T.P."/>
            <person name="Mikami K."/>
            <person name="Miyazaki S."/>
            <person name="Morinaga S."/>
            <person name="Murata T."/>
            <person name="Mueller-Roeber B."/>
            <person name="Nelson D.R."/>
            <person name="Obara M."/>
            <person name="Oguri Y."/>
            <person name="Olmstead R.G."/>
            <person name="Onodera N."/>
            <person name="Petersen B.L."/>
            <person name="Pils B."/>
            <person name="Prigge M."/>
            <person name="Rensing S.A."/>
            <person name="Riano-Pachon D.M."/>
            <person name="Roberts A.W."/>
            <person name="Sato Y."/>
            <person name="Scheller H.V."/>
            <person name="Schulz B."/>
            <person name="Schulz C."/>
            <person name="Shakirov E.V."/>
            <person name="Shibagaki N."/>
            <person name="Shinohara N."/>
            <person name="Shippen D.E."/>
            <person name="Soerensen I."/>
            <person name="Sotooka R."/>
            <person name="Sugimoto N."/>
            <person name="Sugita M."/>
            <person name="Sumikawa N."/>
            <person name="Tanurdzic M."/>
            <person name="Theissen G."/>
            <person name="Ulvskov P."/>
            <person name="Wakazuki S."/>
            <person name="Weng J.K."/>
            <person name="Willats W.W."/>
            <person name="Wipf D."/>
            <person name="Wolf P.G."/>
            <person name="Yang L."/>
            <person name="Zimmer A.D."/>
            <person name="Zhu Q."/>
            <person name="Mitros T."/>
            <person name="Hellsten U."/>
            <person name="Loque D."/>
            <person name="Otillar R."/>
            <person name="Salamov A."/>
            <person name="Schmutz J."/>
            <person name="Shapiro H."/>
            <person name="Lindquist E."/>
            <person name="Lucas S."/>
            <person name="Rokhsar D."/>
            <person name="Grigoriev I.V."/>
        </authorList>
    </citation>
    <scope>NUCLEOTIDE SEQUENCE [LARGE SCALE GENOMIC DNA]</scope>
</reference>
<gene>
    <name evidence="2" type="ORF">SELMODRAFT_423707</name>
</gene>
<dbReference type="PANTHER" id="PTHR33222:SF36">
    <property type="entry name" value="CYANOBACTERIAL AMINOACYL-TRNA SYNTHETASE CAAD DOMAIN-CONTAINING PROTEIN"/>
    <property type="match status" value="1"/>
</dbReference>
<dbReference type="HOGENOM" id="CLU_693355_0_0_1"/>
<name>D8SMM1_SELML</name>
<dbReference type="OMA" id="QREQMEC"/>
<dbReference type="PANTHER" id="PTHR33222">
    <property type="match status" value="1"/>
</dbReference>
<dbReference type="EMBL" id="GL377628">
    <property type="protein sequence ID" value="EFJ14297.1"/>
    <property type="molecule type" value="Genomic_DNA"/>
</dbReference>
<keyword evidence="1" id="KW-0175">Coiled coil</keyword>
<evidence type="ECO:0008006" key="4">
    <source>
        <dbReference type="Google" id="ProtNLM"/>
    </source>
</evidence>
<dbReference type="KEGG" id="smo:SELMODRAFT_423707"/>
<evidence type="ECO:0000313" key="3">
    <source>
        <dbReference type="Proteomes" id="UP000001514"/>
    </source>
</evidence>
<evidence type="ECO:0000313" key="2">
    <source>
        <dbReference type="EMBL" id="EFJ14297.1"/>
    </source>
</evidence>
<sequence>MASVAQRYPALIFPSSLFRKPDARCAATGDDGFKAPDRAAVSSAASSSPDYKPLDLGPAELKLSLQDEPAGKKKEEVRKLEVEGEIGASRTRILEEFRKGLKDKSAGELALYGGIAGVGLAIGGSVLSSLEVLPLVPEALQAVGVGYSILIAGRALKGKNNVLVATSPFKAISELVDSSENSRVQRTTDMDEAVVQALEKLAKERDAAVNKVEEMKQAASDFARLAAEKEALEAVAMELVKERDSAISEVSGLRKAVEAMQGRISSVEKALAQEVQQFRQQNEALEVLACQLATERDSALQEVARLKEMASQSERSEAEKQSLEAVALRLTEERDGALQELEQLKKASKKRNLSPLRASDSGLTPEQELFIKEKVRAARSQYIDISQGYDKQWRHCLF</sequence>